<gene>
    <name evidence="5" type="ORF">EMPS_10140</name>
</gene>
<dbReference type="InterPro" id="IPR019826">
    <property type="entry name" value="Carboxylesterase_B_AS"/>
</dbReference>
<dbReference type="EMBL" id="BQFW01000014">
    <property type="protein sequence ID" value="GJJ77781.1"/>
    <property type="molecule type" value="Genomic_DNA"/>
</dbReference>
<name>A0A9P3HJI3_9FUNG</name>
<dbReference type="SUPFAM" id="SSF53474">
    <property type="entry name" value="alpha/beta-Hydrolases"/>
    <property type="match status" value="1"/>
</dbReference>
<keyword evidence="2 3" id="KW-0378">Hydrolase</keyword>
<comment type="caution">
    <text evidence="5">The sequence shown here is derived from an EMBL/GenBank/DDBJ whole genome shotgun (WGS) entry which is preliminary data.</text>
</comment>
<evidence type="ECO:0000256" key="3">
    <source>
        <dbReference type="RuleBase" id="RU361235"/>
    </source>
</evidence>
<dbReference type="Pfam" id="PF00135">
    <property type="entry name" value="COesterase"/>
    <property type="match status" value="1"/>
</dbReference>
<dbReference type="PANTHER" id="PTHR11559">
    <property type="entry name" value="CARBOXYLESTERASE"/>
    <property type="match status" value="1"/>
</dbReference>
<organism evidence="5 6">
    <name type="scientific">Entomortierella parvispora</name>
    <dbReference type="NCBI Taxonomy" id="205924"/>
    <lineage>
        <taxon>Eukaryota</taxon>
        <taxon>Fungi</taxon>
        <taxon>Fungi incertae sedis</taxon>
        <taxon>Mucoromycota</taxon>
        <taxon>Mortierellomycotina</taxon>
        <taxon>Mortierellomycetes</taxon>
        <taxon>Mortierellales</taxon>
        <taxon>Mortierellaceae</taxon>
        <taxon>Entomortierella</taxon>
    </lineage>
</organism>
<keyword evidence="6" id="KW-1185">Reference proteome</keyword>
<reference evidence="5" key="1">
    <citation type="submission" date="2021-11" db="EMBL/GenBank/DDBJ databases">
        <authorList>
            <person name="Herlambang A."/>
            <person name="Guo Y."/>
            <person name="Takashima Y."/>
            <person name="Nishizawa T."/>
        </authorList>
    </citation>
    <scope>NUCLEOTIDE SEQUENCE</scope>
    <source>
        <strain evidence="5">E1425</strain>
    </source>
</reference>
<feature type="domain" description="Carboxylesterase type B" evidence="4">
    <location>
        <begin position="158"/>
        <end position="679"/>
    </location>
</feature>
<dbReference type="PROSITE" id="PS00122">
    <property type="entry name" value="CARBOXYLESTERASE_B_1"/>
    <property type="match status" value="1"/>
</dbReference>
<evidence type="ECO:0000256" key="2">
    <source>
        <dbReference type="ARBA" id="ARBA00022801"/>
    </source>
</evidence>
<dbReference type="InterPro" id="IPR002018">
    <property type="entry name" value="CarbesteraseB"/>
</dbReference>
<evidence type="ECO:0000313" key="6">
    <source>
        <dbReference type="Proteomes" id="UP000827284"/>
    </source>
</evidence>
<dbReference type="InterPro" id="IPR029058">
    <property type="entry name" value="AB_hydrolase_fold"/>
</dbReference>
<evidence type="ECO:0000313" key="5">
    <source>
        <dbReference type="EMBL" id="GJJ77781.1"/>
    </source>
</evidence>
<reference evidence="5" key="2">
    <citation type="journal article" date="2022" name="Microbiol. Resour. Announc.">
        <title>Whole-Genome Sequence of Entomortierella parvispora E1425, a Mucoromycotan Fungus Associated with Burkholderiaceae-Related Endosymbiotic Bacteria.</title>
        <authorList>
            <person name="Herlambang A."/>
            <person name="Guo Y."/>
            <person name="Takashima Y."/>
            <person name="Narisawa K."/>
            <person name="Ohta H."/>
            <person name="Nishizawa T."/>
        </authorList>
    </citation>
    <scope>NUCLEOTIDE SEQUENCE</scope>
    <source>
        <strain evidence="5">E1425</strain>
    </source>
</reference>
<evidence type="ECO:0000256" key="1">
    <source>
        <dbReference type="ARBA" id="ARBA00005964"/>
    </source>
</evidence>
<dbReference type="InterPro" id="IPR050309">
    <property type="entry name" value="Type-B_Carboxylest/Lipase"/>
</dbReference>
<sequence length="692" mass="76377">MASVLRTALMAITFFKQQLILPKAPLATDGIHILLNNDVDSSTAKNAFILLSHPRMYQEGMEACLSLGDGGYIYTPGTTEAKDLVFLLNNNSPAQVEVSAFHQFWVYDGSDPAKGCPAVNKISKAMERIPCDTQLPSVCYNSAPARNIIFDDASRQIRVDTPVGQIQGWRDQNAFRFLGIPYAEAPVGNLRFAAPVAKAPFTNTWDAIYYKHICPQTPPTTGLMSHLRSYVDNGATEDEDCLHLNVYTPSLKGKNETLLPVMFYIHGGQSISYSSSVALFEPGNLVSRGGVVVVTINFRLGILGSLEDEGTWDRGTIPGNQALRDQILALQWVQKNIASFGGDPTRVTLFGTSSGATSIRGLLSAPRAWDLYQNAIVVSDPFTTVFKTPAEAAQMSGYFMSALGCAASDLDCARSKPVEDIIGAQGVAYGQVSDAMTMYPLLVERSTMDDDLIPFSESFAQVVLKGQYNTKANILWGTTQDEMGYKTRTLFEKPVPISNATSAFEVFFTANQTAALLESTFFRLNESDPDTVRNQLTHAGTDMYIFCLLQSVSRDAVQFKPTFNFRFHRGRDIPFLDPLNFCAERLGRACHGADIQPVMSSGAIVPFYTQTGDDARFSRQVVDRWTSFAKSGNPNPTPDMQGFERLNPDVVDVRWLPYDKETNPIMELNVESTMSFNSEHEICAWMDAMPRL</sequence>
<proteinExistence type="inferred from homology"/>
<comment type="similarity">
    <text evidence="1 3">Belongs to the type-B carboxylesterase/lipase family.</text>
</comment>
<protein>
    <recommendedName>
        <fullName evidence="3">Carboxylic ester hydrolase</fullName>
        <ecNumber evidence="3">3.1.1.-</ecNumber>
    </recommendedName>
</protein>
<dbReference type="Proteomes" id="UP000827284">
    <property type="component" value="Unassembled WGS sequence"/>
</dbReference>
<dbReference type="GO" id="GO:0016787">
    <property type="term" value="F:hydrolase activity"/>
    <property type="evidence" value="ECO:0007669"/>
    <property type="project" value="UniProtKB-KW"/>
</dbReference>
<dbReference type="Gene3D" id="3.40.50.1820">
    <property type="entry name" value="alpha/beta hydrolase"/>
    <property type="match status" value="1"/>
</dbReference>
<dbReference type="OrthoDB" id="408631at2759"/>
<dbReference type="AlphaFoldDB" id="A0A9P3HJI3"/>
<evidence type="ECO:0000259" key="4">
    <source>
        <dbReference type="Pfam" id="PF00135"/>
    </source>
</evidence>
<accession>A0A9P3HJI3</accession>
<dbReference type="EC" id="3.1.1.-" evidence="3"/>